<gene>
    <name evidence="2" type="ORF">FFLO_02770</name>
</gene>
<dbReference type="GO" id="GO:0003723">
    <property type="term" value="F:RNA binding"/>
    <property type="evidence" value="ECO:0007669"/>
    <property type="project" value="InterPro"/>
</dbReference>
<feature type="compositionally biased region" description="Polar residues" evidence="1">
    <location>
        <begin position="340"/>
        <end position="350"/>
    </location>
</feature>
<dbReference type="AlphaFoldDB" id="A0A8K0NQY1"/>
<keyword evidence="3" id="KW-1185">Reference proteome</keyword>
<dbReference type="CDD" id="cd11717">
    <property type="entry name" value="THUMP_THUMPD1_like"/>
    <property type="match status" value="1"/>
</dbReference>
<evidence type="ECO:0000256" key="1">
    <source>
        <dbReference type="SAM" id="MobiDB-lite"/>
    </source>
</evidence>
<name>A0A8K0NQY1_9TREE</name>
<protein>
    <recommendedName>
        <fullName evidence="4">THUMP domain-containing protein</fullName>
    </recommendedName>
</protein>
<dbReference type="PANTHER" id="PTHR13452:SF10">
    <property type="entry name" value="THUMP DOMAIN-CONTAINING PROTEIN 1"/>
    <property type="match status" value="1"/>
</dbReference>
<evidence type="ECO:0000313" key="2">
    <source>
        <dbReference type="EMBL" id="KAG7558300.1"/>
    </source>
</evidence>
<dbReference type="Proteomes" id="UP000812966">
    <property type="component" value="Unassembled WGS sequence"/>
</dbReference>
<comment type="caution">
    <text evidence="2">The sequence shown here is derived from an EMBL/GenBank/DDBJ whole genome shotgun (WGS) entry which is preliminary data.</text>
</comment>
<sequence length="350" mass="38919">MPKADRTAVDKRRANYKKNSYTQAWAEGRYTKAKGKGKGRAADDDDEEEIKGVPLVYATSMRAPGVVVNCMRGKEKKCGIELMAVFNNIADELYPDTKLEDSDDESQPKKSGPPKTVEEELQAEIEGMKKEKEKKVYRFSFVQTKVECFVYIHMRKPLDPNRIVEHYLKSVETTGLTQSRFALRLIPCQSVTSLEVDKVVAACRDLIAGAAERVKAEKGPEHEWRLNYNSKTDSRIERDAVVSRAREMSDLKVTMKGADIVVGIEIYRGLAAIGTMTDFERFRRYNPQEISLAVNKGKKDESGRVIQAGKDGQIPTEPAAPVADVETAPAQPKEAAVPTSAPSEVTTTEA</sequence>
<dbReference type="InterPro" id="IPR040183">
    <property type="entry name" value="THUMPD1-like"/>
</dbReference>
<evidence type="ECO:0008006" key="4">
    <source>
        <dbReference type="Google" id="ProtNLM"/>
    </source>
</evidence>
<feature type="region of interest" description="Disordered" evidence="1">
    <location>
        <begin position="296"/>
        <end position="350"/>
    </location>
</feature>
<evidence type="ECO:0000313" key="3">
    <source>
        <dbReference type="Proteomes" id="UP000812966"/>
    </source>
</evidence>
<dbReference type="GO" id="GO:0006400">
    <property type="term" value="P:tRNA modification"/>
    <property type="evidence" value="ECO:0007669"/>
    <property type="project" value="InterPro"/>
</dbReference>
<feature type="region of interest" description="Disordered" evidence="1">
    <location>
        <begin position="98"/>
        <end position="117"/>
    </location>
</feature>
<dbReference type="PANTHER" id="PTHR13452">
    <property type="entry name" value="THUMP DOMAIN CONTAINING PROTEIN 1-RELATED"/>
    <property type="match status" value="1"/>
</dbReference>
<reference evidence="2" key="1">
    <citation type="submission" date="2020-04" db="EMBL/GenBank/DDBJ databases">
        <title>Analysis of mating type loci in Filobasidium floriforme.</title>
        <authorList>
            <person name="Nowrousian M."/>
        </authorList>
    </citation>
    <scope>NUCLEOTIDE SEQUENCE</scope>
    <source>
        <strain evidence="2">CBS 6242</strain>
    </source>
</reference>
<proteinExistence type="predicted"/>
<accession>A0A8K0NQY1</accession>
<organism evidence="2 3">
    <name type="scientific">Filobasidium floriforme</name>
    <dbReference type="NCBI Taxonomy" id="5210"/>
    <lineage>
        <taxon>Eukaryota</taxon>
        <taxon>Fungi</taxon>
        <taxon>Dikarya</taxon>
        <taxon>Basidiomycota</taxon>
        <taxon>Agaricomycotina</taxon>
        <taxon>Tremellomycetes</taxon>
        <taxon>Filobasidiales</taxon>
        <taxon>Filobasidiaceae</taxon>
        <taxon>Filobasidium</taxon>
    </lineage>
</organism>
<dbReference type="EMBL" id="JABELV010000046">
    <property type="protein sequence ID" value="KAG7558300.1"/>
    <property type="molecule type" value="Genomic_DNA"/>
</dbReference>